<keyword evidence="1" id="KW-0175">Coiled coil</keyword>
<dbReference type="InterPro" id="IPR005312">
    <property type="entry name" value="DUF1759"/>
</dbReference>
<protein>
    <recommendedName>
        <fullName evidence="2">DUF5641 domain-containing protein</fullName>
    </recommendedName>
</protein>
<dbReference type="STRING" id="144512.A0A0V0T5Y4"/>
<feature type="coiled-coil region" evidence="1">
    <location>
        <begin position="225"/>
        <end position="282"/>
    </location>
</feature>
<dbReference type="Pfam" id="PF18701">
    <property type="entry name" value="DUF5641"/>
    <property type="match status" value="1"/>
</dbReference>
<keyword evidence="4" id="KW-1185">Reference proteome</keyword>
<feature type="domain" description="DUF5641" evidence="2">
    <location>
        <begin position="26"/>
        <end position="117"/>
    </location>
</feature>
<dbReference type="Pfam" id="PF03564">
    <property type="entry name" value="DUF1759"/>
    <property type="match status" value="1"/>
</dbReference>
<dbReference type="AlphaFoldDB" id="A0A0V0T5Y4"/>
<dbReference type="Proteomes" id="UP000055048">
    <property type="component" value="Unassembled WGS sequence"/>
</dbReference>
<sequence length="464" mass="53723">MELPDMTTRRLVGKKSTSTTMSRRRRWYYQRKILRHLWHRWRKEYLVNFNIRQKWKTQKLEPNIGDTVLQCEDGQTRSNWPMGRILELYPSSDGMKRSALVKTVAGTLVRSIRKLQLIEPPATYCETCMGEGVIGLAELCWESVLLNLCEGQYLNGCSCSAESFCKLRQELYWKPYLIVIFEPISYILFWCHEPGAAEDIDDNLIRLGTAEIRQLYTDNASRSMVRNALKELEKQFDKVQLLQEELEEGLSLDDLVKEIDELRTLEQEILEIRSIAEDFIEEMTDGKKAEIVKNGSDVNASVRLPWHELPKFHGNVLEFTAFWEQFEDCIHTRRDISDSAMFSYLRSSLSGFALAAINGLSLTAANYPAAIAILKNRFGRKDVVIQNHIRKLLEVEPCVKTSAENLQVLHDELNLHVRALGALRKDLNLSQITAAEILMELFKLKPPIAIRKNGKKKFLRMRRR</sequence>
<dbReference type="EMBL" id="JYDJ01000576">
    <property type="protein sequence ID" value="KRX34392.1"/>
    <property type="molecule type" value="Genomic_DNA"/>
</dbReference>
<evidence type="ECO:0000313" key="4">
    <source>
        <dbReference type="Proteomes" id="UP000055048"/>
    </source>
</evidence>
<proteinExistence type="predicted"/>
<dbReference type="InterPro" id="IPR040676">
    <property type="entry name" value="DUF5641"/>
</dbReference>
<dbReference type="PANTHER" id="PTHR47331">
    <property type="entry name" value="PHD-TYPE DOMAIN-CONTAINING PROTEIN"/>
    <property type="match status" value="1"/>
</dbReference>
<accession>A0A0V0T5Y4</accession>
<evidence type="ECO:0000313" key="3">
    <source>
        <dbReference type="EMBL" id="KRX34392.1"/>
    </source>
</evidence>
<reference evidence="3 4" key="1">
    <citation type="submission" date="2015-01" db="EMBL/GenBank/DDBJ databases">
        <title>Evolution of Trichinella species and genotypes.</title>
        <authorList>
            <person name="Korhonen P.K."/>
            <person name="Edoardo P."/>
            <person name="Giuseppe L.R."/>
            <person name="Gasser R.B."/>
        </authorList>
    </citation>
    <scope>NUCLEOTIDE SEQUENCE [LARGE SCALE GENOMIC DNA]</scope>
    <source>
        <strain evidence="3">ISS417</strain>
    </source>
</reference>
<evidence type="ECO:0000256" key="1">
    <source>
        <dbReference type="SAM" id="Coils"/>
    </source>
</evidence>
<name>A0A0V0T5Y4_9BILA</name>
<evidence type="ECO:0000259" key="2">
    <source>
        <dbReference type="Pfam" id="PF18701"/>
    </source>
</evidence>
<gene>
    <name evidence="3" type="ORF">T05_12885</name>
</gene>
<organism evidence="3 4">
    <name type="scientific">Trichinella murrelli</name>
    <dbReference type="NCBI Taxonomy" id="144512"/>
    <lineage>
        <taxon>Eukaryota</taxon>
        <taxon>Metazoa</taxon>
        <taxon>Ecdysozoa</taxon>
        <taxon>Nematoda</taxon>
        <taxon>Enoplea</taxon>
        <taxon>Dorylaimia</taxon>
        <taxon>Trichinellida</taxon>
        <taxon>Trichinellidae</taxon>
        <taxon>Trichinella</taxon>
    </lineage>
</organism>
<comment type="caution">
    <text evidence="3">The sequence shown here is derived from an EMBL/GenBank/DDBJ whole genome shotgun (WGS) entry which is preliminary data.</text>
</comment>
<dbReference type="OrthoDB" id="8019190at2759"/>
<dbReference type="PANTHER" id="PTHR47331:SF5">
    <property type="entry name" value="RIBONUCLEASE H"/>
    <property type="match status" value="1"/>
</dbReference>